<dbReference type="CDD" id="cd08809">
    <property type="entry name" value="CARD_CARD9"/>
    <property type="match status" value="1"/>
</dbReference>
<feature type="domain" description="CARD" evidence="3">
    <location>
        <begin position="6"/>
        <end position="98"/>
    </location>
</feature>
<dbReference type="PANTHER" id="PTHR14559">
    <property type="entry name" value="CASPASE RECRUITMENT DOMAIN FAMILY"/>
    <property type="match status" value="1"/>
</dbReference>
<dbReference type="OMA" id="AIYMEAN"/>
<dbReference type="InterPro" id="IPR001315">
    <property type="entry name" value="CARD"/>
</dbReference>
<protein>
    <recommendedName>
        <fullName evidence="3">CARD domain-containing protein</fullName>
    </recommendedName>
</protein>
<dbReference type="InterPro" id="IPR042142">
    <property type="entry name" value="CARD_CARD9"/>
</dbReference>
<evidence type="ECO:0000256" key="1">
    <source>
        <dbReference type="ARBA" id="ARBA00022553"/>
    </source>
</evidence>
<dbReference type="SUPFAM" id="SSF47986">
    <property type="entry name" value="DEATH domain"/>
    <property type="match status" value="1"/>
</dbReference>
<dbReference type="Proteomes" id="UP000472261">
    <property type="component" value="Unplaced"/>
</dbReference>
<dbReference type="GO" id="GO:0050700">
    <property type="term" value="F:CARD domain binding"/>
    <property type="evidence" value="ECO:0007669"/>
    <property type="project" value="TreeGrafter"/>
</dbReference>
<dbReference type="GO" id="GO:0042981">
    <property type="term" value="P:regulation of apoptotic process"/>
    <property type="evidence" value="ECO:0007669"/>
    <property type="project" value="InterPro"/>
</dbReference>
<evidence type="ECO:0000313" key="4">
    <source>
        <dbReference type="Ensembl" id="ENSPCLP00000016244.1"/>
    </source>
</evidence>
<dbReference type="PROSITE" id="PS50209">
    <property type="entry name" value="CARD"/>
    <property type="match status" value="1"/>
</dbReference>
<evidence type="ECO:0000256" key="2">
    <source>
        <dbReference type="ARBA" id="ARBA00023054"/>
    </source>
</evidence>
<keyword evidence="2" id="KW-0175">Coiled coil</keyword>
<dbReference type="Ensembl" id="ENSPCLT00000021368.1">
    <property type="protein sequence ID" value="ENSPCLP00000016244.1"/>
    <property type="gene ID" value="ENSPCLG00000013203.1"/>
</dbReference>
<accession>A0A669Q6S7</accession>
<proteinExistence type="predicted"/>
<dbReference type="Gene3D" id="1.10.533.10">
    <property type="entry name" value="Death Domain, Fas"/>
    <property type="match status" value="1"/>
</dbReference>
<evidence type="ECO:0000259" key="3">
    <source>
        <dbReference type="PROSITE" id="PS50209"/>
    </source>
</evidence>
<reference evidence="4" key="2">
    <citation type="submission" date="2025-09" db="UniProtKB">
        <authorList>
            <consortium name="Ensembl"/>
        </authorList>
    </citation>
    <scope>IDENTIFICATION</scope>
</reference>
<dbReference type="Pfam" id="PF00619">
    <property type="entry name" value="CARD"/>
    <property type="match status" value="1"/>
</dbReference>
<dbReference type="GO" id="GO:0043123">
    <property type="term" value="P:positive regulation of canonical NF-kappaB signal transduction"/>
    <property type="evidence" value="ECO:0007669"/>
    <property type="project" value="TreeGrafter"/>
</dbReference>
<organism evidence="4 5">
    <name type="scientific">Phasianus colchicus</name>
    <name type="common">Common pheasant</name>
    <dbReference type="NCBI Taxonomy" id="9054"/>
    <lineage>
        <taxon>Eukaryota</taxon>
        <taxon>Metazoa</taxon>
        <taxon>Chordata</taxon>
        <taxon>Craniata</taxon>
        <taxon>Vertebrata</taxon>
        <taxon>Euteleostomi</taxon>
        <taxon>Archelosauria</taxon>
        <taxon>Archosauria</taxon>
        <taxon>Dinosauria</taxon>
        <taxon>Saurischia</taxon>
        <taxon>Theropoda</taxon>
        <taxon>Coelurosauria</taxon>
        <taxon>Aves</taxon>
        <taxon>Neognathae</taxon>
        <taxon>Galloanserae</taxon>
        <taxon>Galliformes</taxon>
        <taxon>Phasianidae</taxon>
        <taxon>Phasianinae</taxon>
        <taxon>Phasianus</taxon>
    </lineage>
</organism>
<sequence>MLEEDNDETCWNSLENFRVKLISVIDPSRITPYLRQCQVINHDDEEQVLNDPSLVMRKRKAGVLLDILQRTGRKGFEAFMESLELYYPQLYKKITGKEPSRVFSLIIGNQTGQQLLIFLLMNEITKLQRTVQEERQKNWGIACTMLG</sequence>
<dbReference type="AlphaFoldDB" id="A0A669Q6S7"/>
<dbReference type="FunFam" id="1.10.533.10:FF:000003">
    <property type="entry name" value="Caspase recruitment domain family, member 11"/>
    <property type="match status" value="1"/>
</dbReference>
<evidence type="ECO:0000313" key="5">
    <source>
        <dbReference type="Proteomes" id="UP000472261"/>
    </source>
</evidence>
<dbReference type="PANTHER" id="PTHR14559:SF3">
    <property type="entry name" value="CASPASE RECRUITMENT DOMAIN-CONTAINING PROTEIN 9"/>
    <property type="match status" value="1"/>
</dbReference>
<keyword evidence="1" id="KW-0597">Phosphoprotein</keyword>
<name>A0A669Q6S7_PHACC</name>
<dbReference type="InterPro" id="IPR011029">
    <property type="entry name" value="DEATH-like_dom_sf"/>
</dbReference>
<reference evidence="4" key="1">
    <citation type="submission" date="2025-08" db="UniProtKB">
        <authorList>
            <consortium name="Ensembl"/>
        </authorList>
    </citation>
    <scope>IDENTIFICATION</scope>
</reference>
<keyword evidence="5" id="KW-1185">Reference proteome</keyword>
<dbReference type="GO" id="GO:0005737">
    <property type="term" value="C:cytoplasm"/>
    <property type="evidence" value="ECO:0007669"/>
    <property type="project" value="TreeGrafter"/>
</dbReference>